<dbReference type="PANTHER" id="PTHR11610:SF173">
    <property type="entry name" value="LIPASE DOMAIN-CONTAINING PROTEIN-RELATED"/>
    <property type="match status" value="1"/>
</dbReference>
<dbReference type="GO" id="GO:0005615">
    <property type="term" value="C:extracellular space"/>
    <property type="evidence" value="ECO:0007669"/>
    <property type="project" value="TreeGrafter"/>
</dbReference>
<evidence type="ECO:0000256" key="3">
    <source>
        <dbReference type="ARBA" id="ARBA00022525"/>
    </source>
</evidence>
<evidence type="ECO:0000259" key="5">
    <source>
        <dbReference type="Pfam" id="PF00151"/>
    </source>
</evidence>
<comment type="similarity">
    <text evidence="2 4">Belongs to the AB hydrolase superfamily. Lipase family.</text>
</comment>
<feature type="domain" description="Lipase" evidence="5">
    <location>
        <begin position="93"/>
        <end position="213"/>
    </location>
</feature>
<dbReference type="Pfam" id="PF00151">
    <property type="entry name" value="Lipase"/>
    <property type="match status" value="1"/>
</dbReference>
<evidence type="ECO:0000256" key="2">
    <source>
        <dbReference type="ARBA" id="ARBA00010701"/>
    </source>
</evidence>
<accession>A0A1A9UPW7</accession>
<dbReference type="GO" id="GO:0017171">
    <property type="term" value="F:serine hydrolase activity"/>
    <property type="evidence" value="ECO:0007669"/>
    <property type="project" value="TreeGrafter"/>
</dbReference>
<organism evidence="6 7">
    <name type="scientific">Glossina austeni</name>
    <name type="common">Savannah tsetse fly</name>
    <dbReference type="NCBI Taxonomy" id="7395"/>
    <lineage>
        <taxon>Eukaryota</taxon>
        <taxon>Metazoa</taxon>
        <taxon>Ecdysozoa</taxon>
        <taxon>Arthropoda</taxon>
        <taxon>Hexapoda</taxon>
        <taxon>Insecta</taxon>
        <taxon>Pterygota</taxon>
        <taxon>Neoptera</taxon>
        <taxon>Endopterygota</taxon>
        <taxon>Diptera</taxon>
        <taxon>Brachycera</taxon>
        <taxon>Muscomorpha</taxon>
        <taxon>Hippoboscoidea</taxon>
        <taxon>Glossinidae</taxon>
        <taxon>Glossina</taxon>
    </lineage>
</organism>
<dbReference type="PRINTS" id="PR00825">
    <property type="entry name" value="DOLALLERGEN"/>
</dbReference>
<dbReference type="EnsemblMetazoa" id="GAUT011626-RA">
    <property type="protein sequence ID" value="GAUT011626-PA"/>
    <property type="gene ID" value="GAUT011626"/>
</dbReference>
<comment type="subcellular location">
    <subcellularLocation>
        <location evidence="1">Secreted</location>
    </subcellularLocation>
</comment>
<dbReference type="Gene3D" id="3.40.50.1820">
    <property type="entry name" value="alpha/beta hydrolase"/>
    <property type="match status" value="1"/>
</dbReference>
<sequence>MYSCKDAYALPASLACDHTLKANTTYISFLKKFFRHFLPFLSNDRVRMRFFLYKRDFPDCAREIRIDDDASIQLSGFNAEHPTRILANLHMLDVYMIGHSMGCHIAGSAGRQLRPQRIHTIFALDPAGPKFRNLNANQRLSESDAVYVEVIHTSDILGIQQDIGHASFYPNFGKGQKNCYKFGCSHGRAYHYFAESLTSELGFWGIKCEKISEHTWILYNEEEEVRMGGEPSTPKNEASLL</sequence>
<protein>
    <recommendedName>
        <fullName evidence="5">Lipase domain-containing protein</fullName>
    </recommendedName>
</protein>
<keyword evidence="7" id="KW-1185">Reference proteome</keyword>
<dbReference type="GO" id="GO:0016042">
    <property type="term" value="P:lipid catabolic process"/>
    <property type="evidence" value="ECO:0007669"/>
    <property type="project" value="TreeGrafter"/>
</dbReference>
<proteinExistence type="inferred from homology"/>
<evidence type="ECO:0000313" key="6">
    <source>
        <dbReference type="EnsemblMetazoa" id="GAUT011626-PA"/>
    </source>
</evidence>
<dbReference type="GO" id="GO:0016298">
    <property type="term" value="F:lipase activity"/>
    <property type="evidence" value="ECO:0007669"/>
    <property type="project" value="InterPro"/>
</dbReference>
<dbReference type="InterPro" id="IPR000734">
    <property type="entry name" value="TAG_lipase"/>
</dbReference>
<dbReference type="VEuPathDB" id="VectorBase:GAUT011626"/>
<evidence type="ECO:0000256" key="1">
    <source>
        <dbReference type="ARBA" id="ARBA00004613"/>
    </source>
</evidence>
<evidence type="ECO:0000313" key="7">
    <source>
        <dbReference type="Proteomes" id="UP000078200"/>
    </source>
</evidence>
<reference evidence="6" key="1">
    <citation type="submission" date="2020-05" db="UniProtKB">
        <authorList>
            <consortium name="EnsemblMetazoa"/>
        </authorList>
    </citation>
    <scope>IDENTIFICATION</scope>
    <source>
        <strain evidence="6">TTRI</strain>
    </source>
</reference>
<evidence type="ECO:0000256" key="4">
    <source>
        <dbReference type="RuleBase" id="RU004262"/>
    </source>
</evidence>
<dbReference type="InterPro" id="IPR013818">
    <property type="entry name" value="Lipase"/>
</dbReference>
<dbReference type="PANTHER" id="PTHR11610">
    <property type="entry name" value="LIPASE"/>
    <property type="match status" value="1"/>
</dbReference>
<name>A0A1A9UPW7_GLOAU</name>
<dbReference type="InterPro" id="IPR002334">
    <property type="entry name" value="Allerg_PlipaseA1"/>
</dbReference>
<dbReference type="Proteomes" id="UP000078200">
    <property type="component" value="Unassembled WGS sequence"/>
</dbReference>
<dbReference type="AlphaFoldDB" id="A0A1A9UPW7"/>
<keyword evidence="3" id="KW-0964">Secreted</keyword>
<dbReference type="SUPFAM" id="SSF53474">
    <property type="entry name" value="alpha/beta-Hydrolases"/>
    <property type="match status" value="1"/>
</dbReference>
<dbReference type="InterPro" id="IPR029058">
    <property type="entry name" value="AB_hydrolase_fold"/>
</dbReference>
<dbReference type="STRING" id="7395.A0A1A9UPW7"/>